<gene>
    <name evidence="3" type="ORF">ABR69_07855</name>
</gene>
<dbReference type="AlphaFoldDB" id="A0A0R2SBL5"/>
<name>A0A0R2SBL5_9GAMM</name>
<dbReference type="PANTHER" id="PTHR46361">
    <property type="entry name" value="ELECTRON CARRIER/ PROTEIN DISULFIDE OXIDOREDUCTASE"/>
    <property type="match status" value="1"/>
</dbReference>
<feature type="chain" id="PRO_5006423542" description="DUF547 domain-containing protein" evidence="1">
    <location>
        <begin position="26"/>
        <end position="278"/>
    </location>
</feature>
<evidence type="ECO:0000259" key="2">
    <source>
        <dbReference type="Pfam" id="PF04784"/>
    </source>
</evidence>
<accession>A0A0R2SBL5</accession>
<evidence type="ECO:0000313" key="3">
    <source>
        <dbReference type="EMBL" id="KRO69875.1"/>
    </source>
</evidence>
<comment type="caution">
    <text evidence="3">The sequence shown here is derived from an EMBL/GenBank/DDBJ whole genome shotgun (WGS) entry which is preliminary data.</text>
</comment>
<dbReference type="Proteomes" id="UP000051934">
    <property type="component" value="Unassembled WGS sequence"/>
</dbReference>
<evidence type="ECO:0000256" key="1">
    <source>
        <dbReference type="SAM" id="SignalP"/>
    </source>
</evidence>
<keyword evidence="1" id="KW-0732">Signal</keyword>
<dbReference type="Pfam" id="PF04784">
    <property type="entry name" value="DUF547"/>
    <property type="match status" value="1"/>
</dbReference>
<proteinExistence type="predicted"/>
<evidence type="ECO:0000313" key="4">
    <source>
        <dbReference type="Proteomes" id="UP000051934"/>
    </source>
</evidence>
<protein>
    <recommendedName>
        <fullName evidence="2">DUF547 domain-containing protein</fullName>
    </recommendedName>
</protein>
<organism evidence="3 4">
    <name type="scientific">OM182 bacterium BACL3 MAG-120507-bin80</name>
    <dbReference type="NCBI Taxonomy" id="1655577"/>
    <lineage>
        <taxon>Bacteria</taxon>
        <taxon>Pseudomonadati</taxon>
        <taxon>Pseudomonadota</taxon>
        <taxon>Gammaproteobacteria</taxon>
        <taxon>OMG group</taxon>
        <taxon>OM182 clade</taxon>
    </lineage>
</organism>
<dbReference type="InterPro" id="IPR006869">
    <property type="entry name" value="DUF547"/>
</dbReference>
<reference evidence="3 4" key="1">
    <citation type="submission" date="2015-10" db="EMBL/GenBank/DDBJ databases">
        <title>Metagenome-Assembled Genomes uncover a global brackish microbiome.</title>
        <authorList>
            <person name="Hugerth L.W."/>
            <person name="Larsson J."/>
            <person name="Alneberg J."/>
            <person name="Lindh M.V."/>
            <person name="Legrand C."/>
            <person name="Pinhassi J."/>
            <person name="Andersson A.F."/>
        </authorList>
    </citation>
    <scope>NUCLEOTIDE SEQUENCE [LARGE SCALE GENOMIC DNA]</scope>
    <source>
        <strain evidence="3">BACL4 MAG-120507-bin80</strain>
    </source>
</reference>
<dbReference type="PANTHER" id="PTHR46361:SF3">
    <property type="entry name" value="ELECTRON CARRIER_ PROTEIN DISULFIDE OXIDOREDUCTASE"/>
    <property type="match status" value="1"/>
</dbReference>
<feature type="signal peptide" evidence="1">
    <location>
        <begin position="1"/>
        <end position="25"/>
    </location>
</feature>
<feature type="domain" description="DUF547" evidence="2">
    <location>
        <begin position="84"/>
        <end position="200"/>
    </location>
</feature>
<dbReference type="EMBL" id="LIBB01000447">
    <property type="protein sequence ID" value="KRO69875.1"/>
    <property type="molecule type" value="Genomic_DNA"/>
</dbReference>
<sequence length="278" mass="31374">MSKTTRRRAPKARLLISALFLFVHAAPAFGDFDHGRWNLLLSKHVIVIADGLSTAVDYASLGVNREPLQSYLEETSRVSRASFDAWETSDQLAFLINLYNAATVELILDNMASSDPIDSIRDIGSLFTSAWELERVALFGNLVTLDAIEHDMIRGWGRYNEPRIHFAVNCAAIGCPALRAEAYTGTALEAQLEDATRDFLSDRSRNYFDGRRLRLSSIFKWYREDFERGWGGSNALGEFVARYSSDLGLSVEQRNELARGDMGIRFLSYDWGLNQVRD</sequence>